<feature type="region of interest" description="Disordered" evidence="1">
    <location>
        <begin position="392"/>
        <end position="497"/>
    </location>
</feature>
<proteinExistence type="predicted"/>
<accession>A0A7S3JUB5</accession>
<dbReference type="AlphaFoldDB" id="A0A7S3JUB5"/>
<sequence>MRNEDREAVRILMQRRVEEDSSSQKKEKKVGPSKKGEKKKWWQKLSDIDPISLEPLSELEYPPFELSTHYFDGRILAFYLVSTGTFVHPMSREELTLDQCKALDAYLRKNKLKAARVADAFSLQKKINADNSVQLIEQRRHATAILHGLFGFVRYGGASLRSGFDEDDQENTLEESTDEVKEDVSPVVVEQEEQQEEDFPALLDQDVEEATQIQARHQGNWRQNIDATAQNNIRDEDFPALGAYVPPQRTEVPRFRNALASYKVASHTAQSQSQAAGYAANAAMMRDFPTLPVTNRQQQKKKPKQLAGGPIVAQIRDVCGESCLASLREKSLEYRRGDLSAENFYASAQVLLGESFDDLFPGLVALLPDPTARSQLQSLITTKRLARVSPQLAVSPPLPPPPSPSITNAPLHASQNSPLNAPPRASDFPGLNSASVQQQPTKKKTNSGQKKQAAPGWQKALAQYSSTPGLKKKKSTGVSIVIPKNRPKQPPPPGASM</sequence>
<name>A0A7S3JUB5_9STRA</name>
<feature type="compositionally biased region" description="Polar residues" evidence="1">
    <location>
        <begin position="432"/>
        <end position="450"/>
    </location>
</feature>
<dbReference type="InterPro" id="IPR057634">
    <property type="entry name" value="PAH_ZNF598/HEL2"/>
</dbReference>
<dbReference type="Pfam" id="PF23202">
    <property type="entry name" value="PAH_ZNF598"/>
    <property type="match status" value="1"/>
</dbReference>
<protein>
    <recommendedName>
        <fullName evidence="2">ZNF598/HEL2 PAH domain-containing protein</fullName>
    </recommendedName>
</protein>
<feature type="compositionally biased region" description="Acidic residues" evidence="1">
    <location>
        <begin position="165"/>
        <end position="177"/>
    </location>
</feature>
<feature type="compositionally biased region" description="Pro residues" evidence="1">
    <location>
        <begin position="488"/>
        <end position="497"/>
    </location>
</feature>
<feature type="region of interest" description="Disordered" evidence="1">
    <location>
        <begin position="13"/>
        <end position="39"/>
    </location>
</feature>
<feature type="compositionally biased region" description="Basic and acidic residues" evidence="1">
    <location>
        <begin position="13"/>
        <end position="25"/>
    </location>
</feature>
<evidence type="ECO:0000256" key="1">
    <source>
        <dbReference type="SAM" id="MobiDB-lite"/>
    </source>
</evidence>
<organism evidence="3">
    <name type="scientific">Aureoumbra lagunensis</name>
    <dbReference type="NCBI Taxonomy" id="44058"/>
    <lineage>
        <taxon>Eukaryota</taxon>
        <taxon>Sar</taxon>
        <taxon>Stramenopiles</taxon>
        <taxon>Ochrophyta</taxon>
        <taxon>Pelagophyceae</taxon>
        <taxon>Pelagomonadales</taxon>
        <taxon>Aureoumbra</taxon>
    </lineage>
</organism>
<evidence type="ECO:0000259" key="2">
    <source>
        <dbReference type="Pfam" id="PF23202"/>
    </source>
</evidence>
<feature type="compositionally biased region" description="Basic residues" evidence="1">
    <location>
        <begin position="26"/>
        <end position="39"/>
    </location>
</feature>
<reference evidence="3" key="1">
    <citation type="submission" date="2021-01" db="EMBL/GenBank/DDBJ databases">
        <authorList>
            <person name="Corre E."/>
            <person name="Pelletier E."/>
            <person name="Niang G."/>
            <person name="Scheremetjew M."/>
            <person name="Finn R."/>
            <person name="Kale V."/>
            <person name="Holt S."/>
            <person name="Cochrane G."/>
            <person name="Meng A."/>
            <person name="Brown T."/>
            <person name="Cohen L."/>
        </authorList>
    </citation>
    <scope>NUCLEOTIDE SEQUENCE</scope>
    <source>
        <strain evidence="3">CCMP1510</strain>
    </source>
</reference>
<gene>
    <name evidence="3" type="ORF">ALAG00032_LOCUS5960</name>
</gene>
<dbReference type="EMBL" id="HBIJ01008420">
    <property type="protein sequence ID" value="CAE0365218.1"/>
    <property type="molecule type" value="Transcribed_RNA"/>
</dbReference>
<feature type="domain" description="ZNF598/HEL2 PAH" evidence="2">
    <location>
        <begin position="312"/>
        <end position="378"/>
    </location>
</feature>
<feature type="region of interest" description="Disordered" evidence="1">
    <location>
        <begin position="163"/>
        <end position="185"/>
    </location>
</feature>
<evidence type="ECO:0000313" key="3">
    <source>
        <dbReference type="EMBL" id="CAE0365218.1"/>
    </source>
</evidence>